<dbReference type="Gene3D" id="1.10.418.10">
    <property type="entry name" value="Calponin-like domain"/>
    <property type="match status" value="1"/>
</dbReference>
<dbReference type="PANTHER" id="PTHR14919">
    <property type="entry name" value="KPL2-RELATED"/>
    <property type="match status" value="1"/>
</dbReference>
<dbReference type="EnsemblMetazoa" id="XM_019997574.1">
    <property type="protein sequence ID" value="XP_019853133.1"/>
    <property type="gene ID" value="LOC105313026"/>
</dbReference>
<feature type="compositionally biased region" description="Polar residues" evidence="1">
    <location>
        <begin position="625"/>
        <end position="634"/>
    </location>
</feature>
<feature type="compositionally biased region" description="Acidic residues" evidence="1">
    <location>
        <begin position="654"/>
        <end position="667"/>
    </location>
</feature>
<dbReference type="InterPro" id="IPR027417">
    <property type="entry name" value="P-loop_NTPase"/>
</dbReference>
<dbReference type="GO" id="GO:0005737">
    <property type="term" value="C:cytoplasm"/>
    <property type="evidence" value="ECO:0007669"/>
    <property type="project" value="UniProtKB-ARBA"/>
</dbReference>
<accession>A0A1X7UPV2</accession>
<feature type="region of interest" description="Disordered" evidence="1">
    <location>
        <begin position="902"/>
        <end position="977"/>
    </location>
</feature>
<gene>
    <name evidence="4" type="primary">105313026</name>
</gene>
<dbReference type="Gene3D" id="3.40.50.300">
    <property type="entry name" value="P-loop containing nucleotide triphosphate hydrolases"/>
    <property type="match status" value="1"/>
</dbReference>
<dbReference type="OrthoDB" id="62528at2759"/>
<dbReference type="InterPro" id="IPR036872">
    <property type="entry name" value="CH_dom_sf"/>
</dbReference>
<sequence length="1418" mass="161552">MTDILCRWLNEDLQLEKSITHDSFAAEISNGYLIGMILHQNGLQDDFSNFSKKRTSEAKLNNFTRLEPSLHLLDIPFDSHVAHKVMVGDKGASTKLMYQVFVALNRKKQGHITAQSLRGNRPLAKVKMEQVQTGLYTQLIKQQTPRQFDLNFQQLVEKFQEKKKERDQIIAKKIDIEEERLSRERKESCKAAIEKQRMKRMKQNEMYSQLKPLDLPKPKPKTAPQLSADSYRTGTGRNKRIALDTQADIDAFETKLANTDPAISNGLSPPVPQTVDFNDKSGTDYMVHIKERVQEGMIARRDRERRRRKVLMSQLRALKEQEEHRRDQIIADRLNRQSLQEKRIVTQLMQIRKEKDNIRENRILRQKQYEKEREREFVLALEREALEAKRKAVVEEILFKAKQDKRKQLLQERARENYEKHYQICRSIILQMVDLSTKIGEYRELTQCAIPVKMIRDWKLLFLFNKPLYEDSGLVTATEEEEGEKGEGEREKGGEGESVSLQSTSSVDDKNAEADDILDDADLQEYLQVTNEWSSDSTECPHPPNMVLSHIVYRLIELVKPPQPPSNPPSLPKFYLKGSFVGLPFTGKTSSLKYINETLGVLILSPNDLVMKAIEVYKSELTERYTSGPASLSSVEEEEEGGEGEGVKAASVKDEEEGAEENEEKDAEDSKKQSPFELSSLGQLGEQAYSSVSNGEPVDDSTIVDIIVHELKELEDGSSWVLDNFPTTLQQALLLAKGLTGQGLMSLKEQSSTAELRTHQFILIPEREVEEEELFNLHAVCGLDIVVHFNASSDNIFKRSVKPSSDNVARADIQQCLLSFDSNWPQIKKWYNRFRTIHNIDSNKSFTEVLMDVYELIDEKLLRARQNEAMKKLGIRTFSQQKMVLISKSMSRMSLINPIPSVQEDDLPAVPPPNLKTRGRRPSSAGNSPLQKFRSKSQCSPRKGSDDITMTKKGTRKRGRGKEREDERGPESAADQTLTIPSAESELFLLLDITAEPGEEGWQYCSLPVHSSLVSSLAERWPEAEKIYALSFRDAFRCLRQERDALCHYIFSKRNELIEFLKRPDCKQEFVSQWQRKYNELSLNMRQQDFMKSELHHRVDDLCEKLWDICDVRKTDSEKERQSIIDDNWLQDHVGLISNHYISLMQAELTKFQDAVLLLKDYYLSMTSDVPSPLPDCNSRIPIIELTVPEEESQSTTATDGGGVAEKNKENKKESPKPMEEDKCVPLLIRQLITVPEAPPVEEKGRKKVEREPTPPPAGTEDISELSLDTQLIVHSYNTALVLASKLLNKEIRLIEEATAEANKPPENPTPLPTEQEEKASGKGKKGGAKSPAGGKKGKTTPTKTKGKGAQLEPEKAETPAPVNVPPSPAQLAMKQKMENMRREHTAALKHEEKVLIDRLKLIKEKAVHFIEHLKVTM</sequence>
<feature type="domain" description="CH-like" evidence="2">
    <location>
        <begin position="5"/>
        <end position="101"/>
    </location>
</feature>
<feature type="domain" description="CPC1/SPEF2" evidence="3">
    <location>
        <begin position="334"/>
        <end position="467"/>
    </location>
</feature>
<feature type="compositionally biased region" description="Polar residues" evidence="1">
    <location>
        <begin position="224"/>
        <end position="233"/>
    </location>
</feature>
<name>A0A1X7UPV2_AMPQE</name>
<dbReference type="PANTHER" id="PTHR14919:SF0">
    <property type="entry name" value="SPERM FLAGELLAR PROTEIN 2"/>
    <property type="match status" value="1"/>
</dbReference>
<dbReference type="KEGG" id="aqu:105313026"/>
<feature type="compositionally biased region" description="Basic and acidic residues" evidence="1">
    <location>
        <begin position="1241"/>
        <end position="1253"/>
    </location>
</feature>
<feature type="region of interest" description="Disordered" evidence="1">
    <location>
        <begin position="1235"/>
        <end position="1264"/>
    </location>
</feature>
<dbReference type="InterPro" id="IPR010441">
    <property type="entry name" value="CH_2"/>
</dbReference>
<protein>
    <submittedName>
        <fullName evidence="4">Uncharacterized protein</fullName>
    </submittedName>
</protein>
<dbReference type="EnsemblMetazoa" id="Aqu2.1.29442_001">
    <property type="protein sequence ID" value="Aqu2.1.29442_001"/>
    <property type="gene ID" value="Aqu2.1.29442"/>
</dbReference>
<feature type="compositionally biased region" description="Basic and acidic residues" evidence="1">
    <location>
        <begin position="1206"/>
        <end position="1223"/>
    </location>
</feature>
<dbReference type="SUPFAM" id="SSF52540">
    <property type="entry name" value="P-loop containing nucleoside triphosphate hydrolases"/>
    <property type="match status" value="1"/>
</dbReference>
<reference evidence="4" key="2">
    <citation type="submission" date="2017-05" db="UniProtKB">
        <authorList>
            <consortium name="EnsemblMetazoa"/>
        </authorList>
    </citation>
    <scope>IDENTIFICATION</scope>
</reference>
<feature type="region of interest" description="Disordered" evidence="1">
    <location>
        <begin position="625"/>
        <end position="675"/>
    </location>
</feature>
<dbReference type="Pfam" id="PF06294">
    <property type="entry name" value="CH_2"/>
    <property type="match status" value="1"/>
</dbReference>
<dbReference type="InParanoid" id="A0A1X7UPV2"/>
<evidence type="ECO:0000256" key="1">
    <source>
        <dbReference type="SAM" id="MobiDB-lite"/>
    </source>
</evidence>
<dbReference type="STRING" id="400682.A0A1X7UPV2"/>
<dbReference type="eggNOG" id="ENOG502QR7Y">
    <property type="taxonomic scope" value="Eukaryota"/>
</dbReference>
<feature type="region of interest" description="Disordered" evidence="1">
    <location>
        <begin position="475"/>
        <end position="512"/>
    </location>
</feature>
<dbReference type="Proteomes" id="UP000007879">
    <property type="component" value="Unassembled WGS sequence"/>
</dbReference>
<evidence type="ECO:0000313" key="5">
    <source>
        <dbReference type="Proteomes" id="UP000007879"/>
    </source>
</evidence>
<feature type="region of interest" description="Disordered" evidence="1">
    <location>
        <begin position="1299"/>
        <end position="1380"/>
    </location>
</feature>
<organism evidence="4">
    <name type="scientific">Amphimedon queenslandica</name>
    <name type="common">Sponge</name>
    <dbReference type="NCBI Taxonomy" id="400682"/>
    <lineage>
        <taxon>Eukaryota</taxon>
        <taxon>Metazoa</taxon>
        <taxon>Porifera</taxon>
        <taxon>Demospongiae</taxon>
        <taxon>Heteroscleromorpha</taxon>
        <taxon>Haplosclerida</taxon>
        <taxon>Niphatidae</taxon>
        <taxon>Amphimedon</taxon>
    </lineage>
</organism>
<evidence type="ECO:0000259" key="2">
    <source>
        <dbReference type="Pfam" id="PF06294"/>
    </source>
</evidence>
<keyword evidence="5" id="KW-1185">Reference proteome</keyword>
<evidence type="ECO:0000313" key="4">
    <source>
        <dbReference type="EnsemblMetazoa" id="Aqu2.1.29442_001"/>
    </source>
</evidence>
<reference evidence="5" key="1">
    <citation type="journal article" date="2010" name="Nature">
        <title>The Amphimedon queenslandica genome and the evolution of animal complexity.</title>
        <authorList>
            <person name="Srivastava M."/>
            <person name="Simakov O."/>
            <person name="Chapman J."/>
            <person name="Fahey B."/>
            <person name="Gauthier M.E."/>
            <person name="Mitros T."/>
            <person name="Richards G.S."/>
            <person name="Conaco C."/>
            <person name="Dacre M."/>
            <person name="Hellsten U."/>
            <person name="Larroux C."/>
            <person name="Putnam N.H."/>
            <person name="Stanke M."/>
            <person name="Adamska M."/>
            <person name="Darling A."/>
            <person name="Degnan S.M."/>
            <person name="Oakley T.H."/>
            <person name="Plachetzki D.C."/>
            <person name="Zhai Y."/>
            <person name="Adamski M."/>
            <person name="Calcino A."/>
            <person name="Cummins S.F."/>
            <person name="Goodstein D.M."/>
            <person name="Harris C."/>
            <person name="Jackson D.J."/>
            <person name="Leys S.P."/>
            <person name="Shu S."/>
            <person name="Woodcroft B.J."/>
            <person name="Vervoort M."/>
            <person name="Kosik K.S."/>
            <person name="Manning G."/>
            <person name="Degnan B.M."/>
            <person name="Rokhsar D.S."/>
        </authorList>
    </citation>
    <scope>NUCLEOTIDE SEQUENCE [LARGE SCALE GENOMIC DNA]</scope>
</reference>
<feature type="region of interest" description="Disordered" evidence="1">
    <location>
        <begin position="207"/>
        <end position="233"/>
    </location>
</feature>
<feature type="compositionally biased region" description="Low complexity" evidence="1">
    <location>
        <begin position="1329"/>
        <end position="1350"/>
    </location>
</feature>
<dbReference type="InterPro" id="IPR052634">
    <property type="entry name" value="Sperm_flagellar-bone_growth"/>
</dbReference>
<feature type="compositionally biased region" description="Basic and acidic residues" evidence="1">
    <location>
        <begin position="485"/>
        <end position="495"/>
    </location>
</feature>
<evidence type="ECO:0000259" key="3">
    <source>
        <dbReference type="Pfam" id="PF22946"/>
    </source>
</evidence>
<feature type="compositionally biased region" description="Polar residues" evidence="1">
    <location>
        <begin position="924"/>
        <end position="940"/>
    </location>
</feature>
<feature type="region of interest" description="Disordered" evidence="1">
    <location>
        <begin position="1187"/>
        <end position="1223"/>
    </location>
</feature>
<proteinExistence type="predicted"/>
<dbReference type="InterPro" id="IPR054517">
    <property type="entry name" value="SPEF2_D5"/>
</dbReference>
<dbReference type="Pfam" id="PF22946">
    <property type="entry name" value="SPEF2_D5"/>
    <property type="match status" value="1"/>
</dbReference>